<accession>A0AAV7WP35</accession>
<evidence type="ECO:0000313" key="2">
    <source>
        <dbReference type="EMBL" id="KAJ1215023.1"/>
    </source>
</evidence>
<dbReference type="Proteomes" id="UP001066276">
    <property type="component" value="Chromosome 1_1"/>
</dbReference>
<protein>
    <submittedName>
        <fullName evidence="2">Uncharacterized protein</fullName>
    </submittedName>
</protein>
<feature type="region of interest" description="Disordered" evidence="1">
    <location>
        <begin position="230"/>
        <end position="269"/>
    </location>
</feature>
<name>A0AAV7WP35_PLEWA</name>
<organism evidence="2 3">
    <name type="scientific">Pleurodeles waltl</name>
    <name type="common">Iberian ribbed newt</name>
    <dbReference type="NCBI Taxonomy" id="8319"/>
    <lineage>
        <taxon>Eukaryota</taxon>
        <taxon>Metazoa</taxon>
        <taxon>Chordata</taxon>
        <taxon>Craniata</taxon>
        <taxon>Vertebrata</taxon>
        <taxon>Euteleostomi</taxon>
        <taxon>Amphibia</taxon>
        <taxon>Batrachia</taxon>
        <taxon>Caudata</taxon>
        <taxon>Salamandroidea</taxon>
        <taxon>Salamandridae</taxon>
        <taxon>Pleurodelinae</taxon>
        <taxon>Pleurodeles</taxon>
    </lineage>
</organism>
<feature type="compositionally biased region" description="Acidic residues" evidence="1">
    <location>
        <begin position="237"/>
        <end position="250"/>
    </location>
</feature>
<dbReference type="AlphaFoldDB" id="A0AAV7WP35"/>
<proteinExistence type="predicted"/>
<comment type="caution">
    <text evidence="2">The sequence shown here is derived from an EMBL/GenBank/DDBJ whole genome shotgun (WGS) entry which is preliminary data.</text>
</comment>
<evidence type="ECO:0000313" key="3">
    <source>
        <dbReference type="Proteomes" id="UP001066276"/>
    </source>
</evidence>
<gene>
    <name evidence="2" type="ORF">NDU88_002633</name>
</gene>
<reference evidence="2" key="1">
    <citation type="journal article" date="2022" name="bioRxiv">
        <title>Sequencing and chromosome-scale assembly of the giantPleurodeles waltlgenome.</title>
        <authorList>
            <person name="Brown T."/>
            <person name="Elewa A."/>
            <person name="Iarovenko S."/>
            <person name="Subramanian E."/>
            <person name="Araus A.J."/>
            <person name="Petzold A."/>
            <person name="Susuki M."/>
            <person name="Suzuki K.-i.T."/>
            <person name="Hayashi T."/>
            <person name="Toyoda A."/>
            <person name="Oliveira C."/>
            <person name="Osipova E."/>
            <person name="Leigh N.D."/>
            <person name="Simon A."/>
            <person name="Yun M.H."/>
        </authorList>
    </citation>
    <scope>NUCLEOTIDE SEQUENCE</scope>
    <source>
        <strain evidence="2">20211129_DDA</strain>
        <tissue evidence="2">Liver</tissue>
    </source>
</reference>
<evidence type="ECO:0000256" key="1">
    <source>
        <dbReference type="SAM" id="MobiDB-lite"/>
    </source>
</evidence>
<dbReference type="EMBL" id="JANPWB010000001">
    <property type="protein sequence ID" value="KAJ1215023.1"/>
    <property type="molecule type" value="Genomic_DNA"/>
</dbReference>
<sequence length="269" mass="31442">MDAPLEHMIKTFSSDKKKIQKYCKQWYRDTKDYAQPWPKEGTFDEDIIEHTLTYIKSKYQKKKRKKREAILSLWRVFCDTKTNIKPTMLEQTATQIQEIVTEGVSERPPPYGLYPIRPAAGYQDPVQVECEEGETEVKGESCLLLTAQRAEYEQRRKEGAKSRVQLTEERAERSENVDSLRGQWTMGQIILKVGDKSASTLREAVGEWMLEEREKEEDVERVQYDRYLEERRKETEAEATVEDWGDDSDTNEGAVGRGRGLYNFQPRPI</sequence>
<keyword evidence="3" id="KW-1185">Reference proteome</keyword>